<evidence type="ECO:0000256" key="1">
    <source>
        <dbReference type="SAM" id="MobiDB-lite"/>
    </source>
</evidence>
<organism evidence="2 3">
    <name type="scientific">Lentinula edodes</name>
    <name type="common">Shiitake mushroom</name>
    <name type="synonym">Lentinus edodes</name>
    <dbReference type="NCBI Taxonomy" id="5353"/>
    <lineage>
        <taxon>Eukaryota</taxon>
        <taxon>Fungi</taxon>
        <taxon>Dikarya</taxon>
        <taxon>Basidiomycota</taxon>
        <taxon>Agaricomycotina</taxon>
        <taxon>Agaricomycetes</taxon>
        <taxon>Agaricomycetidae</taxon>
        <taxon>Agaricales</taxon>
        <taxon>Marasmiineae</taxon>
        <taxon>Omphalotaceae</taxon>
        <taxon>Lentinula</taxon>
    </lineage>
</organism>
<accession>A0A1Q3E859</accession>
<gene>
    <name evidence="2" type="ORF">LENED_005159</name>
</gene>
<protein>
    <submittedName>
        <fullName evidence="2">GTP cyclohydrolase II</fullName>
    </submittedName>
</protein>
<keyword evidence="2" id="KW-0378">Hydrolase</keyword>
<dbReference type="Proteomes" id="UP000188533">
    <property type="component" value="Unassembled WGS sequence"/>
</dbReference>
<proteinExistence type="predicted"/>
<name>A0A1Q3E859_LENED</name>
<comment type="caution">
    <text evidence="2">The sequence shown here is derived from an EMBL/GenBank/DDBJ whole genome shotgun (WGS) entry which is preliminary data.</text>
</comment>
<dbReference type="GO" id="GO:0016787">
    <property type="term" value="F:hydrolase activity"/>
    <property type="evidence" value="ECO:0007669"/>
    <property type="project" value="UniProtKB-KW"/>
</dbReference>
<reference evidence="2 3" key="2">
    <citation type="submission" date="2017-02" db="EMBL/GenBank/DDBJ databases">
        <title>A genome survey and senescence transcriptome analysis in Lentinula edodes.</title>
        <authorList>
            <person name="Sakamoto Y."/>
            <person name="Nakade K."/>
            <person name="Sato S."/>
            <person name="Yoshida Y."/>
            <person name="Miyazaki K."/>
            <person name="Natsume S."/>
            <person name="Konno N."/>
        </authorList>
    </citation>
    <scope>NUCLEOTIDE SEQUENCE [LARGE SCALE GENOMIC DNA]</scope>
    <source>
        <strain evidence="2 3">NBRC 111202</strain>
    </source>
</reference>
<evidence type="ECO:0000313" key="3">
    <source>
        <dbReference type="Proteomes" id="UP000188533"/>
    </source>
</evidence>
<keyword evidence="3" id="KW-1185">Reference proteome</keyword>
<dbReference type="EMBL" id="BDGU01000148">
    <property type="protein sequence ID" value="GAW03433.1"/>
    <property type="molecule type" value="Genomic_DNA"/>
</dbReference>
<sequence>MLGPSAAPAANNPFSLRNRLNGMYITHHSSSPNTCQPVQVPSPIVLYNNDIYPTATHLPEALKYLPAHPIITNQIPNMTHVPPNRGAIFLDEMVMVLEPKFRQQSKVLDNGFTVVVIGVGLGGASKVQGRIYDSTEKIIFSSHPQERVTEEFQAQDSKLETIWRRTRGTVDTSIREVPKVSAGRSNSSVRPAVTSL</sequence>
<reference evidence="2 3" key="1">
    <citation type="submission" date="2016-08" db="EMBL/GenBank/DDBJ databases">
        <authorList>
            <consortium name="Lentinula edodes genome sequencing consortium"/>
            <person name="Sakamoto Y."/>
            <person name="Nakade K."/>
            <person name="Sato S."/>
            <person name="Yoshida Y."/>
            <person name="Miyazaki K."/>
            <person name="Natsume S."/>
            <person name="Konno N."/>
        </authorList>
    </citation>
    <scope>NUCLEOTIDE SEQUENCE [LARGE SCALE GENOMIC DNA]</scope>
    <source>
        <strain evidence="2 3">NBRC 111202</strain>
    </source>
</reference>
<evidence type="ECO:0000313" key="2">
    <source>
        <dbReference type="EMBL" id="GAW03433.1"/>
    </source>
</evidence>
<feature type="compositionally biased region" description="Polar residues" evidence="1">
    <location>
        <begin position="183"/>
        <end position="196"/>
    </location>
</feature>
<dbReference type="AlphaFoldDB" id="A0A1Q3E859"/>
<feature type="region of interest" description="Disordered" evidence="1">
    <location>
        <begin position="174"/>
        <end position="196"/>
    </location>
</feature>